<dbReference type="PANTHER" id="PTHR43404:SF2">
    <property type="entry name" value="LIPOPOLYSACCHARIDE CHOLINEPHOSPHOTRANSFERASE LICD"/>
    <property type="match status" value="1"/>
</dbReference>
<evidence type="ECO:0000313" key="2">
    <source>
        <dbReference type="EMBL" id="EER74111.1"/>
    </source>
</evidence>
<dbReference type="GO" id="GO:0009100">
    <property type="term" value="P:glycoprotein metabolic process"/>
    <property type="evidence" value="ECO:0007669"/>
    <property type="project" value="UniProtKB-ARBA"/>
</dbReference>
<accession>C5RCF5</accession>
<gene>
    <name evidence="2" type="ORF">HMPREF0877_1651</name>
</gene>
<dbReference type="InterPro" id="IPR007074">
    <property type="entry name" value="LicD/FKTN/FKRP_NTP_transf"/>
</dbReference>
<proteinExistence type="predicted"/>
<feature type="domain" description="LicD/FKTN/FKRP nucleotidyltransferase" evidence="1">
    <location>
        <begin position="45"/>
        <end position="266"/>
    </location>
</feature>
<dbReference type="Pfam" id="PF04991">
    <property type="entry name" value="LicD"/>
    <property type="match status" value="1"/>
</dbReference>
<sequence>MLMGININRCKDWGKKMGEQLKYLTVPEVQKIMLAILADMIKYFNEHNYHYVLTGGSALGAVRHHGFIPWDDDADVALPRVEYERFIREYRPSNSQYELLTPYNTENWLYAYARVSDTQTQASGKWAMVNNGVYVDVFPIDAVPKSKAGQKMAYYRMKYLDVMRNSTRRIAISKQEPGWWLKPLLIKYAQRHTTGWWVQRMDKLAQKMNQQQVDRSNIYSLYIVQGLNKTRENFPLAIYQHRQQVPFENLTVYIPAASQVYLTQMYDNWQALPPKNKQKTHARFYYKGVEVHD</sequence>
<dbReference type="HOGENOM" id="CLU_075543_1_0_9"/>
<organism evidence="2 3">
    <name type="scientific">Weissella paramesenteroides ATCC 33313</name>
    <dbReference type="NCBI Taxonomy" id="585506"/>
    <lineage>
        <taxon>Bacteria</taxon>
        <taxon>Bacillati</taxon>
        <taxon>Bacillota</taxon>
        <taxon>Bacilli</taxon>
        <taxon>Lactobacillales</taxon>
        <taxon>Lactobacillaceae</taxon>
        <taxon>Weissella</taxon>
    </lineage>
</organism>
<evidence type="ECO:0000259" key="1">
    <source>
        <dbReference type="Pfam" id="PF04991"/>
    </source>
</evidence>
<reference evidence="2 3" key="1">
    <citation type="submission" date="2009-04" db="EMBL/GenBank/DDBJ databases">
        <authorList>
            <person name="Qin X."/>
            <person name="Bachman B."/>
            <person name="Battles P."/>
            <person name="Bell A."/>
            <person name="Bess C."/>
            <person name="Bickham C."/>
            <person name="Chaboub L."/>
            <person name="Chen D."/>
            <person name="Coyle M."/>
            <person name="Deiros D.R."/>
            <person name="Dinh H."/>
            <person name="Forbes L."/>
            <person name="Fowler G."/>
            <person name="Francisco L."/>
            <person name="Fu Q."/>
            <person name="Gubbala S."/>
            <person name="Hale W."/>
            <person name="Han Y."/>
            <person name="Hemphill L."/>
            <person name="Highlander S.K."/>
            <person name="Hirani K."/>
            <person name="Hogues M."/>
            <person name="Jackson L."/>
            <person name="Jakkamsetti A."/>
            <person name="Javaid M."/>
            <person name="Jiang H."/>
            <person name="Korchina V."/>
            <person name="Kovar C."/>
            <person name="Lara F."/>
            <person name="Lee S."/>
            <person name="Mata R."/>
            <person name="Mathew T."/>
            <person name="Moen C."/>
            <person name="Morales K."/>
            <person name="Munidasa M."/>
            <person name="Nazareth L."/>
            <person name="Ngo R."/>
            <person name="Nguyen L."/>
            <person name="Okwuonu G."/>
            <person name="Ongeri F."/>
            <person name="Patil S."/>
            <person name="Petrosino J."/>
            <person name="Pham C."/>
            <person name="Pham P."/>
            <person name="Pu L.-L."/>
            <person name="Puazo M."/>
            <person name="Raj R."/>
            <person name="Reid J."/>
            <person name="Rouhana J."/>
            <person name="Saada N."/>
            <person name="Shang Y."/>
            <person name="Simmons D."/>
            <person name="Thornton R."/>
            <person name="Warren J."/>
            <person name="Weissenberger G."/>
            <person name="Zhang J."/>
            <person name="Zhang L."/>
            <person name="Zhou C."/>
            <person name="Zhu D."/>
            <person name="Muzny D."/>
            <person name="Worley K."/>
            <person name="Gibbs R."/>
        </authorList>
    </citation>
    <scope>NUCLEOTIDE SEQUENCE [LARGE SCALE GENOMIC DNA]</scope>
    <source>
        <strain evidence="2 3">ATCC 33313</strain>
    </source>
</reference>
<keyword evidence="3" id="KW-1185">Reference proteome</keyword>
<dbReference type="STRING" id="585506.HMPREF0877_1651"/>
<dbReference type="AlphaFoldDB" id="C5RCF5"/>
<dbReference type="PANTHER" id="PTHR43404">
    <property type="entry name" value="LIPOPOLYSACCHARIDE CHOLINEPHOSPHOTRANSFERASE LICD"/>
    <property type="match status" value="1"/>
</dbReference>
<dbReference type="eggNOG" id="COG3475">
    <property type="taxonomic scope" value="Bacteria"/>
</dbReference>
<dbReference type="InterPro" id="IPR052942">
    <property type="entry name" value="LPS_cholinephosphotransferase"/>
</dbReference>
<protein>
    <submittedName>
        <fullName evidence="2">LICD family protein</fullName>
    </submittedName>
</protein>
<dbReference type="Proteomes" id="UP000004528">
    <property type="component" value="Unassembled WGS sequence"/>
</dbReference>
<name>C5RCF5_WEIPA</name>
<dbReference type="EMBL" id="ACKU01000032">
    <property type="protein sequence ID" value="EER74111.1"/>
    <property type="molecule type" value="Genomic_DNA"/>
</dbReference>
<dbReference type="OrthoDB" id="9786100at2"/>
<comment type="caution">
    <text evidence="2">The sequence shown here is derived from an EMBL/GenBank/DDBJ whole genome shotgun (WGS) entry which is preliminary data.</text>
</comment>
<evidence type="ECO:0000313" key="3">
    <source>
        <dbReference type="Proteomes" id="UP000004528"/>
    </source>
</evidence>